<gene>
    <name evidence="2" type="ORF">C7I55_19630</name>
</gene>
<feature type="compositionally biased region" description="Basic and acidic residues" evidence="1">
    <location>
        <begin position="62"/>
        <end position="78"/>
    </location>
</feature>
<dbReference type="OrthoDB" id="7391233at2"/>
<comment type="caution">
    <text evidence="2">The sequence shown here is derived from an EMBL/GenBank/DDBJ whole genome shotgun (WGS) entry which is preliminary data.</text>
</comment>
<evidence type="ECO:0000256" key="1">
    <source>
        <dbReference type="SAM" id="MobiDB-lite"/>
    </source>
</evidence>
<protein>
    <submittedName>
        <fullName evidence="2">Uncharacterized protein</fullName>
    </submittedName>
</protein>
<evidence type="ECO:0000313" key="3">
    <source>
        <dbReference type="Proteomes" id="UP000241167"/>
    </source>
</evidence>
<feature type="region of interest" description="Disordered" evidence="1">
    <location>
        <begin position="62"/>
        <end position="142"/>
    </location>
</feature>
<dbReference type="EMBL" id="PXYI01000007">
    <property type="protein sequence ID" value="PSJ37923.1"/>
    <property type="molecule type" value="Genomic_DNA"/>
</dbReference>
<organism evidence="2 3">
    <name type="scientific">Allosphingosinicella deserti</name>
    <dbReference type="NCBI Taxonomy" id="2116704"/>
    <lineage>
        <taxon>Bacteria</taxon>
        <taxon>Pseudomonadati</taxon>
        <taxon>Pseudomonadota</taxon>
        <taxon>Alphaproteobacteria</taxon>
        <taxon>Sphingomonadales</taxon>
        <taxon>Sphingomonadaceae</taxon>
        <taxon>Allosphingosinicella</taxon>
    </lineage>
</organism>
<accession>A0A2P7QIZ0</accession>
<evidence type="ECO:0000313" key="2">
    <source>
        <dbReference type="EMBL" id="PSJ37923.1"/>
    </source>
</evidence>
<keyword evidence="3" id="KW-1185">Reference proteome</keyword>
<name>A0A2P7QIZ0_9SPHN</name>
<proteinExistence type="predicted"/>
<feature type="compositionally biased region" description="Basic and acidic residues" evidence="1">
    <location>
        <begin position="87"/>
        <end position="98"/>
    </location>
</feature>
<dbReference type="Proteomes" id="UP000241167">
    <property type="component" value="Unassembled WGS sequence"/>
</dbReference>
<sequence length="142" mass="14728">MVGSIVGAGAGAILFVTIAAGAQAQAQAPALGPNLLRPIVPSLGRPCRSGVGEEIVVCARREEKRSPYRIPEPPDRFDPGGSTASVSRERNSLLDHGDTGIGSCSAVGPGGSTGCMLRQWKKDDQQWADQRPSLANPGGRPN</sequence>
<dbReference type="AlphaFoldDB" id="A0A2P7QIZ0"/>
<dbReference type="RefSeq" id="WP_106514736.1">
    <property type="nucleotide sequence ID" value="NZ_PXYI01000007.1"/>
</dbReference>
<reference evidence="2 3" key="1">
    <citation type="submission" date="2018-03" db="EMBL/GenBank/DDBJ databases">
        <title>The draft genome of Sphingosinicella sp. GL-C-18.</title>
        <authorList>
            <person name="Liu L."/>
            <person name="Li L."/>
            <person name="Liang L."/>
            <person name="Zhang X."/>
            <person name="Wang T."/>
        </authorList>
    </citation>
    <scope>NUCLEOTIDE SEQUENCE [LARGE SCALE GENOMIC DNA]</scope>
    <source>
        <strain evidence="2 3">GL-C-18</strain>
    </source>
</reference>